<organism evidence="1 2">
    <name type="scientific">Mucilaginibacter gynuensis</name>
    <dbReference type="NCBI Taxonomy" id="1302236"/>
    <lineage>
        <taxon>Bacteria</taxon>
        <taxon>Pseudomonadati</taxon>
        <taxon>Bacteroidota</taxon>
        <taxon>Sphingobacteriia</taxon>
        <taxon>Sphingobacteriales</taxon>
        <taxon>Sphingobacteriaceae</taxon>
        <taxon>Mucilaginibacter</taxon>
    </lineage>
</organism>
<proteinExistence type="predicted"/>
<dbReference type="Proteomes" id="UP001500582">
    <property type="component" value="Unassembled WGS sequence"/>
</dbReference>
<protein>
    <submittedName>
        <fullName evidence="1">Uncharacterized protein</fullName>
    </submittedName>
</protein>
<comment type="caution">
    <text evidence="1">The sequence shown here is derived from an EMBL/GenBank/DDBJ whole genome shotgun (WGS) entry which is preliminary data.</text>
</comment>
<dbReference type="EMBL" id="BAABFT010000013">
    <property type="protein sequence ID" value="GAA4333650.1"/>
    <property type="molecule type" value="Genomic_DNA"/>
</dbReference>
<gene>
    <name evidence="1" type="ORF">GCM10023149_40550</name>
</gene>
<accession>A0ABP8H2X2</accession>
<name>A0ABP8H2X2_9SPHI</name>
<evidence type="ECO:0000313" key="1">
    <source>
        <dbReference type="EMBL" id="GAA4333650.1"/>
    </source>
</evidence>
<keyword evidence="2" id="KW-1185">Reference proteome</keyword>
<sequence length="89" mass="10050">MVFLTLKLIIMEGIFEATLTGSDSQIDGMVQQTVYDGYGPAYEFKSVDNTLHLIIAKDDDGRWVRVAGTEPYFSGWVDELAEQINYSHQ</sequence>
<evidence type="ECO:0000313" key="2">
    <source>
        <dbReference type="Proteomes" id="UP001500582"/>
    </source>
</evidence>
<reference evidence="2" key="1">
    <citation type="journal article" date="2019" name="Int. J. Syst. Evol. Microbiol.">
        <title>The Global Catalogue of Microorganisms (GCM) 10K type strain sequencing project: providing services to taxonomists for standard genome sequencing and annotation.</title>
        <authorList>
            <consortium name="The Broad Institute Genomics Platform"/>
            <consortium name="The Broad Institute Genome Sequencing Center for Infectious Disease"/>
            <person name="Wu L."/>
            <person name="Ma J."/>
        </authorList>
    </citation>
    <scope>NUCLEOTIDE SEQUENCE [LARGE SCALE GENOMIC DNA]</scope>
    <source>
        <strain evidence="2">JCM 17705</strain>
    </source>
</reference>